<evidence type="ECO:0000256" key="10">
    <source>
        <dbReference type="ARBA" id="ARBA00022967"/>
    </source>
</evidence>
<dbReference type="Proteomes" id="UP001259832">
    <property type="component" value="Unassembled WGS sequence"/>
</dbReference>
<dbReference type="PRINTS" id="PR00119">
    <property type="entry name" value="CATATPASE"/>
</dbReference>
<dbReference type="Gene3D" id="2.70.150.10">
    <property type="entry name" value="Calcium-transporting ATPase, cytoplasmic transduction domain A"/>
    <property type="match status" value="2"/>
</dbReference>
<dbReference type="InterPro" id="IPR001757">
    <property type="entry name" value="P_typ_ATPase"/>
</dbReference>
<dbReference type="InterPro" id="IPR023298">
    <property type="entry name" value="ATPase_P-typ_TM_dom_sf"/>
</dbReference>
<dbReference type="FunFam" id="3.40.50.1000:FF:000211">
    <property type="entry name" value="Plasma membrane ATPase"/>
    <property type="match status" value="2"/>
</dbReference>
<evidence type="ECO:0000256" key="5">
    <source>
        <dbReference type="ARBA" id="ARBA00022692"/>
    </source>
</evidence>
<dbReference type="SFLD" id="SFLDG00002">
    <property type="entry name" value="C1.7:_P-type_atpase_like"/>
    <property type="match status" value="2"/>
</dbReference>
<feature type="compositionally biased region" description="Polar residues" evidence="14">
    <location>
        <begin position="1175"/>
        <end position="1189"/>
    </location>
</feature>
<dbReference type="Pfam" id="PF00702">
    <property type="entry name" value="Hydrolase"/>
    <property type="match status" value="2"/>
</dbReference>
<dbReference type="Pfam" id="PF00690">
    <property type="entry name" value="Cation_ATPase_N"/>
    <property type="match status" value="2"/>
</dbReference>
<dbReference type="Gene3D" id="3.40.1110.10">
    <property type="entry name" value="Calcium-transporting ATPase, cytoplasmic domain N"/>
    <property type="match status" value="2"/>
</dbReference>
<evidence type="ECO:0000256" key="15">
    <source>
        <dbReference type="SAM" id="Phobius"/>
    </source>
</evidence>
<feature type="transmembrane region" description="Helical" evidence="15">
    <location>
        <begin position="2212"/>
        <end position="2232"/>
    </location>
</feature>
<dbReference type="EC" id="7.1.2.1" evidence="3"/>
<dbReference type="PROSITE" id="PS00154">
    <property type="entry name" value="ATPASE_E1_E2"/>
    <property type="match status" value="2"/>
</dbReference>
<feature type="transmembrane region" description="Helical" evidence="15">
    <location>
        <begin position="2273"/>
        <end position="2292"/>
    </location>
</feature>
<gene>
    <name evidence="17" type="ORF">P3T76_014606</name>
</gene>
<evidence type="ECO:0000256" key="3">
    <source>
        <dbReference type="ARBA" id="ARBA00012476"/>
    </source>
</evidence>
<dbReference type="GO" id="GO:0120029">
    <property type="term" value="P:proton export across plasma membrane"/>
    <property type="evidence" value="ECO:0007669"/>
    <property type="project" value="InterPro"/>
</dbReference>
<dbReference type="SUPFAM" id="SSF56784">
    <property type="entry name" value="HAD-like"/>
    <property type="match status" value="2"/>
</dbReference>
<keyword evidence="7" id="KW-0547">Nucleotide-binding</keyword>
<feature type="transmembrane region" description="Helical" evidence="15">
    <location>
        <begin position="1058"/>
        <end position="1078"/>
    </location>
</feature>
<dbReference type="InterPro" id="IPR008250">
    <property type="entry name" value="ATPase_P-typ_transduc_dom_A_sf"/>
</dbReference>
<dbReference type="InterPro" id="IPR023214">
    <property type="entry name" value="HAD_sf"/>
</dbReference>
<dbReference type="NCBIfam" id="TIGR01494">
    <property type="entry name" value="ATPase_P-type"/>
    <property type="match status" value="4"/>
</dbReference>
<feature type="transmembrane region" description="Helical" evidence="15">
    <location>
        <begin position="1999"/>
        <end position="2021"/>
    </location>
</feature>
<feature type="domain" description="Cation-transporting P-type ATPase N-terminal" evidence="16">
    <location>
        <begin position="1308"/>
        <end position="1380"/>
    </location>
</feature>
<dbReference type="InterPro" id="IPR004014">
    <property type="entry name" value="ATPase_P-typ_cation-transptr_N"/>
</dbReference>
<evidence type="ECO:0000256" key="12">
    <source>
        <dbReference type="ARBA" id="ARBA00023136"/>
    </source>
</evidence>
<feature type="compositionally biased region" description="Basic and acidic residues" evidence="14">
    <location>
        <begin position="1250"/>
        <end position="1262"/>
    </location>
</feature>
<evidence type="ECO:0000256" key="1">
    <source>
        <dbReference type="ARBA" id="ARBA00004141"/>
    </source>
</evidence>
<dbReference type="GO" id="GO:0008553">
    <property type="term" value="F:P-type proton-exporting transporter activity"/>
    <property type="evidence" value="ECO:0007669"/>
    <property type="project" value="UniProtKB-EC"/>
</dbReference>
<dbReference type="GO" id="GO:0046872">
    <property type="term" value="F:metal ion binding"/>
    <property type="evidence" value="ECO:0007669"/>
    <property type="project" value="UniProtKB-KW"/>
</dbReference>
<evidence type="ECO:0000256" key="6">
    <source>
        <dbReference type="ARBA" id="ARBA00022723"/>
    </source>
</evidence>
<evidence type="ECO:0000256" key="7">
    <source>
        <dbReference type="ARBA" id="ARBA00022741"/>
    </source>
</evidence>
<dbReference type="SUPFAM" id="SSF81653">
    <property type="entry name" value="Calcium ATPase, transduction domain A"/>
    <property type="match status" value="2"/>
</dbReference>
<evidence type="ECO:0000259" key="16">
    <source>
        <dbReference type="SMART" id="SM00831"/>
    </source>
</evidence>
<protein>
    <recommendedName>
        <fullName evidence="3">P-type H(+)-exporting transporter</fullName>
        <ecNumber evidence="3">7.1.2.1</ecNumber>
    </recommendedName>
    <alternativeName>
        <fullName evidence="13">Proton pump</fullName>
    </alternativeName>
</protein>
<feature type="transmembrane region" description="Helical" evidence="15">
    <location>
        <begin position="1531"/>
        <end position="1553"/>
    </location>
</feature>
<dbReference type="InterPro" id="IPR044492">
    <property type="entry name" value="P_typ_ATPase_HD_dom"/>
</dbReference>
<keyword evidence="8" id="KW-0067">ATP-binding</keyword>
<dbReference type="SUPFAM" id="SSF81665">
    <property type="entry name" value="Calcium ATPase, transmembrane domain M"/>
    <property type="match status" value="2"/>
</dbReference>
<feature type="transmembrane region" description="Helical" evidence="15">
    <location>
        <begin position="377"/>
        <end position="399"/>
    </location>
</feature>
<comment type="subcellular location">
    <subcellularLocation>
        <location evidence="1">Membrane</location>
        <topology evidence="1">Multi-pass membrane protein</topology>
    </subcellularLocation>
</comment>
<comment type="caution">
    <text evidence="17">The sequence shown here is derived from an EMBL/GenBank/DDBJ whole genome shotgun (WGS) entry which is preliminary data.</text>
</comment>
<feature type="transmembrane region" description="Helical" evidence="15">
    <location>
        <begin position="1090"/>
        <end position="1113"/>
    </location>
</feature>
<evidence type="ECO:0000256" key="4">
    <source>
        <dbReference type="ARBA" id="ARBA00022553"/>
    </source>
</evidence>
<keyword evidence="12 15" id="KW-0472">Membrane</keyword>
<dbReference type="InterPro" id="IPR023299">
    <property type="entry name" value="ATPase_P-typ_cyto_dom_N"/>
</dbReference>
<dbReference type="SMART" id="SM00831">
    <property type="entry name" value="Cation_ATPase_N"/>
    <property type="match status" value="2"/>
</dbReference>
<evidence type="ECO:0000256" key="8">
    <source>
        <dbReference type="ARBA" id="ARBA00022840"/>
    </source>
</evidence>
<evidence type="ECO:0000313" key="18">
    <source>
        <dbReference type="Proteomes" id="UP001259832"/>
    </source>
</evidence>
<dbReference type="PRINTS" id="PR00120">
    <property type="entry name" value="HATPASE"/>
</dbReference>
<feature type="region of interest" description="Disordered" evidence="14">
    <location>
        <begin position="1242"/>
        <end position="1287"/>
    </location>
</feature>
<sequence length="2347" mass="255969">MWQTSQREVTSRFGSKNLEPAILLDPVADWPNGIAASNQRAAREQRAGPSQGQPQWASQEEEDSSSSSAVAVVWTGGTQTRSSYFHSAISRLSPTPALRSRPFPSRETSQSVFDQPSGSAPDTPQMAGAAGNSYMSMATPNDVKNYTNDVGQIQWAQVPLNAALDKLKTSREGLTSDEAEKRLAEYGPNKLPEEKINKLTLFLGFMWNPLSWAMEIAAILSIVLLDYADFALILFLLLLNACIGYFEEVQAGDAVSALMGQLAPEAKVFRDGEIKNIPADLLVPGDVLRVRLGDVIPADLKFLEGDAIKVDQSSLTGESLPVTKNEGDEGYSGSVVKQGEIEAVVTSTGINTFLGRAAEKIASADAHGRLQMVLTTVGNFCMVSILFWCVVELLVQMAGRTSQNPCVIVTDGCLGVANILVLIVGGIPVAMPTVLSVTLAIGSSALAKENAIVTRLTCIEEMASMEVLCSDKTGTLTLNQLSVDMDNLIPYNNFTADDILKFGALSARTENNEAIDVVCHNTYPGKDTMWEEYTLLHYTPFDPTTKRTIAKLKDNKTGEIFRAVKGAPQVVLDMDVNADTLRVEVEDRINEFASRGYRGLGVGVSRSGDVPVEECEWQMIGLLPLFDPPRHDTADTVKKAIALGIAVKMVTGDQKAIAVETCRQLGMPTNILDTSFFNTAPPPGLDLAQMIYDTDGFAQVFPEHKFEIVKHLQSLDKVVGMTGDGVNDAPALAQADIGIAVDDATDAARAAADIVLVSPGLSVIITAIRMSREIFLRMKNYAMYSIAMTVRIVFTFGILTVAWNWYFPPILVVILAILNDGTILTISKDNVVASPHPDSWKLKEVFISSITFGLWLTLSTIVLFGIVNNSSGFESTGVENLCTGCMKDECHDFFQEQYQTCVMDNNATGCGEMTGSVPQAASVSDVGSFRESAINAYWTQYQEKYDSRSKLFEDLADVHLNWLPNDAKPSAEVAYNQYVYEYTLGVSGAAYEGDYDVFQAAQLGKGVTFIGKDEVPITNEVSFCDYVWGFSNWNSTWTRDNEMIGPGIQRKEGVLRSLVYLQVSISGQALIFVTRTAGSNNWFFAEKPCNLLLIAFVFAQIVASVIGWIGFGGYPTDRIAVIGCGGGYTLIAWLWAIVWQFPLDVIKFAVNYVLTKNTYASKAFTERINAGHPTMTHSVVTNTQRSIRASRTVPEPRATTVGEPGGGGQQQQQRRCRRVDGRYSNSELVFSFCNFPTVTDARASQSSVSKSRDQPERLRSSDPSKSFLKPSGSAPDTPQMAGAAGNSYMSMATPNDVKNYTNDVGQIQWAQVPLNAALDKLKTSREGLTSDEAEKRLAEYGPNKLPEEKINKLTLFLGFMWNPLSWAMEIAAILSIVLLDYADFALILFLLLLNACIGYFEEVQAGDAVSALMGQLAPEAKVFRNGEIKNIPADLLVPGDVLRVRLGDVIPADLKFLEGDAIKVDQSSLTGESLPVTKNEGDEGYSGSVVKQGEIEAVVTSTGINTFLGRAAEKIASADAHGRLQMVLTTVGNFCMVSILFWCVVELLVQMAGRTSQNPCVIVTDGCLGVANILVLIVGGIPVAMPTVLSVTLAIGSSALAKENAIVTRLTCIEEMASMEVLCSDKTGTLTLNQLSVDMDNLIPYNNFTADDILKFGALSARTENNEAIDVVCHNTYPGKDTMWEEYTLLHYTPFDPTTKRTIAKLKDNKTGEIFRAVKGAPQVVLDMDVNADTLRVEVEDRINEFASRGYRGLGVGVSRSGDVPVEECEWQMIGLLPLFDPPRHDTADTVKKAIALGIAVKMVTGDQKAIAVETCRQLGMPTNILDTSFFNTAPPPGLDLAQMIYDTDGFAQVFPEHKFEIVKHLQSLDKVVGMTGDGVNDAPALAQADIGIAVDDATDAARAAADIVLVSPGLSVIITAIRMSREIFLRMKNYAMYSIAMTVRIVFTFGILTVAWNWYFPPILVVILAILNDGTILTISKDNVVASPHPDSWKLKEVFISSITFGLWLTLSTIVLFGIVNNSSGFESTGVENLCTGCMKDECHDFFQEQYQTCVMDNNATGCGEMTGSVPQAASVSDVGSFRESAINAYWTQYQEKYDSRSKLFEDLADVHLNWLPNDAKPSAEVAYNQYVYEYTLGVSGAAYEGDYDVFQAAQLGKGVTFIGKDEVPITNEVSFCDYVWGFSNWNSTWTRDNEMIGPGIQRKEGVLRSLVYLQVSISGQALIFVTRTAGSNNWFFAEKPCNLLLIAFVFAQIVASVIGWIGFGGYPTDRIAVIGCGGGYTLIAWLWAIVWQFPLDVIKFAVNYVLTKNTYASKAFTERINAGHPTMTHSVVTNTQRSIRASRTV</sequence>
<evidence type="ECO:0000256" key="2">
    <source>
        <dbReference type="ARBA" id="ARBA00008804"/>
    </source>
</evidence>
<proteinExistence type="inferred from homology"/>
<keyword evidence="5 15" id="KW-0812">Transmembrane</keyword>
<dbReference type="GO" id="GO:0005524">
    <property type="term" value="F:ATP binding"/>
    <property type="evidence" value="ECO:0007669"/>
    <property type="project" value="UniProtKB-KW"/>
</dbReference>
<evidence type="ECO:0000313" key="17">
    <source>
        <dbReference type="EMBL" id="KAK1929931.1"/>
    </source>
</evidence>
<dbReference type="SFLD" id="SFLDF00027">
    <property type="entry name" value="p-type_atpase"/>
    <property type="match status" value="2"/>
</dbReference>
<dbReference type="InterPro" id="IPR059000">
    <property type="entry name" value="ATPase_P-type_domA"/>
</dbReference>
<dbReference type="Gene3D" id="1.20.1110.10">
    <property type="entry name" value="Calcium-transporting ATPase, transmembrane domain"/>
    <property type="match status" value="4"/>
</dbReference>
<dbReference type="PANTHER" id="PTHR42861">
    <property type="entry name" value="CALCIUM-TRANSPORTING ATPASE"/>
    <property type="match status" value="1"/>
</dbReference>
<dbReference type="GO" id="GO:0016887">
    <property type="term" value="F:ATP hydrolysis activity"/>
    <property type="evidence" value="ECO:0007669"/>
    <property type="project" value="InterPro"/>
</dbReference>
<feature type="transmembrane region" description="Helical" evidence="15">
    <location>
        <begin position="1119"/>
        <end position="1138"/>
    </location>
</feature>
<feature type="compositionally biased region" description="Polar residues" evidence="14">
    <location>
        <begin position="106"/>
        <end position="122"/>
    </location>
</feature>
<feature type="region of interest" description="Disordered" evidence="14">
    <location>
        <begin position="1"/>
        <end position="70"/>
    </location>
</feature>
<dbReference type="InterPro" id="IPR018303">
    <property type="entry name" value="ATPase_P-typ_P_site"/>
</dbReference>
<evidence type="ECO:0000256" key="14">
    <source>
        <dbReference type="SAM" id="MobiDB-lite"/>
    </source>
</evidence>
<feature type="transmembrane region" description="Helical" evidence="15">
    <location>
        <begin position="845"/>
        <end position="867"/>
    </location>
</feature>
<dbReference type="EMBL" id="JASMQC010000043">
    <property type="protein sequence ID" value="KAK1929931.1"/>
    <property type="molecule type" value="Genomic_DNA"/>
</dbReference>
<feature type="transmembrane region" description="Helical" evidence="15">
    <location>
        <begin position="419"/>
        <end position="441"/>
    </location>
</feature>
<feature type="transmembrane region" description="Helical" evidence="15">
    <location>
        <begin position="1935"/>
        <end position="1953"/>
    </location>
</feature>
<comment type="similarity">
    <text evidence="2">Belongs to the cation transport ATPase (P-type) (TC 3.A.3) family. Type IIIA subfamily.</text>
</comment>
<keyword evidence="11 15" id="KW-1133">Transmembrane helix</keyword>
<evidence type="ECO:0000256" key="11">
    <source>
        <dbReference type="ARBA" id="ARBA00022989"/>
    </source>
</evidence>
<feature type="region of interest" description="Disordered" evidence="14">
    <location>
        <begin position="95"/>
        <end position="133"/>
    </location>
</feature>
<reference evidence="17" key="1">
    <citation type="submission" date="2023-08" db="EMBL/GenBank/DDBJ databases">
        <title>Reference Genome Resource for the Citrus Pathogen Phytophthora citrophthora.</title>
        <authorList>
            <person name="Moller H."/>
            <person name="Coetzee B."/>
            <person name="Rose L.J."/>
            <person name="Van Niekerk J.M."/>
        </authorList>
    </citation>
    <scope>NUCLEOTIDE SEQUENCE</scope>
    <source>
        <strain evidence="17">STE-U-9442</strain>
    </source>
</reference>
<keyword evidence="18" id="KW-1185">Reference proteome</keyword>
<dbReference type="FunFam" id="2.70.150.10:FF:000042">
    <property type="entry name" value="Plasma membrane ATPase"/>
    <property type="match status" value="2"/>
</dbReference>
<evidence type="ECO:0000256" key="13">
    <source>
        <dbReference type="ARBA" id="ARBA00031813"/>
    </source>
</evidence>
<name>A0AAD9LB64_9STRA</name>
<keyword evidence="4" id="KW-0597">Phosphoprotein</keyword>
<dbReference type="SFLD" id="SFLDS00003">
    <property type="entry name" value="Haloacid_Dehalogenase"/>
    <property type="match status" value="2"/>
</dbReference>
<keyword evidence="9" id="KW-0460">Magnesium</keyword>
<keyword evidence="10" id="KW-1278">Translocase</keyword>
<feature type="compositionally biased region" description="Polar residues" evidence="14">
    <location>
        <begin position="1"/>
        <end position="14"/>
    </location>
</feature>
<dbReference type="Pfam" id="PF00122">
    <property type="entry name" value="E1-E2_ATPase"/>
    <property type="match status" value="2"/>
</dbReference>
<dbReference type="InterPro" id="IPR006534">
    <property type="entry name" value="P-type_ATPase_IIIA"/>
</dbReference>
<feature type="domain" description="Cation-transporting P-type ATPase N-terminal" evidence="16">
    <location>
        <begin position="154"/>
        <end position="226"/>
    </location>
</feature>
<dbReference type="FunFam" id="3.40.1110.10:FF:000115">
    <property type="entry name" value="Plasma membrane ATPase"/>
    <property type="match status" value="2"/>
</dbReference>
<keyword evidence="6" id="KW-0479">Metal-binding</keyword>
<accession>A0AAD9LB64</accession>
<dbReference type="Gene3D" id="3.40.50.1000">
    <property type="entry name" value="HAD superfamily/HAD-like"/>
    <property type="match status" value="2"/>
</dbReference>
<feature type="region of interest" description="Disordered" evidence="14">
    <location>
        <begin position="1175"/>
        <end position="1218"/>
    </location>
</feature>
<dbReference type="InterPro" id="IPR036412">
    <property type="entry name" value="HAD-like_sf"/>
</dbReference>
<dbReference type="GO" id="GO:0016020">
    <property type="term" value="C:membrane"/>
    <property type="evidence" value="ECO:0007669"/>
    <property type="project" value="UniProtKB-SubCell"/>
</dbReference>
<evidence type="ECO:0000256" key="9">
    <source>
        <dbReference type="ARBA" id="ARBA00022842"/>
    </source>
</evidence>
<dbReference type="CDD" id="cd02076">
    <property type="entry name" value="P-type_ATPase_H"/>
    <property type="match status" value="2"/>
</dbReference>
<dbReference type="NCBIfam" id="TIGR01647">
    <property type="entry name" value="ATPase-IIIA_H"/>
    <property type="match status" value="2"/>
</dbReference>
<organism evidence="17 18">
    <name type="scientific">Phytophthora citrophthora</name>
    <dbReference type="NCBI Taxonomy" id="4793"/>
    <lineage>
        <taxon>Eukaryota</taxon>
        <taxon>Sar</taxon>
        <taxon>Stramenopiles</taxon>
        <taxon>Oomycota</taxon>
        <taxon>Peronosporomycetes</taxon>
        <taxon>Peronosporales</taxon>
        <taxon>Peronosporaceae</taxon>
        <taxon>Phytophthora</taxon>
    </lineage>
</organism>
<feature type="transmembrane region" description="Helical" evidence="15">
    <location>
        <begin position="781"/>
        <end position="799"/>
    </location>
</feature>
<feature type="transmembrane region" description="Helical" evidence="15">
    <location>
        <begin position="1573"/>
        <end position="1595"/>
    </location>
</feature>
<feature type="transmembrane region" description="Helical" evidence="15">
    <location>
        <begin position="2244"/>
        <end position="2267"/>
    </location>
</feature>